<feature type="compositionally biased region" description="Polar residues" evidence="7">
    <location>
        <begin position="517"/>
        <end position="531"/>
    </location>
</feature>
<dbReference type="GO" id="GO:0003676">
    <property type="term" value="F:nucleic acid binding"/>
    <property type="evidence" value="ECO:0007669"/>
    <property type="project" value="InterPro"/>
</dbReference>
<dbReference type="Proteomes" id="UP001153709">
    <property type="component" value="Chromosome 9"/>
</dbReference>
<evidence type="ECO:0000256" key="7">
    <source>
        <dbReference type="SAM" id="MobiDB-lite"/>
    </source>
</evidence>
<dbReference type="Pfam" id="PF13873">
    <property type="entry name" value="Myb_DNA-bind_5"/>
    <property type="match status" value="1"/>
</dbReference>
<evidence type="ECO:0000256" key="8">
    <source>
        <dbReference type="SAM" id="Phobius"/>
    </source>
</evidence>
<dbReference type="PROSITE" id="PS50158">
    <property type="entry name" value="ZF_CCHC"/>
    <property type="match status" value="1"/>
</dbReference>
<feature type="region of interest" description="Disordered" evidence="7">
    <location>
        <begin position="517"/>
        <end position="545"/>
    </location>
</feature>
<dbReference type="GO" id="GO:0008270">
    <property type="term" value="F:zinc ion binding"/>
    <property type="evidence" value="ECO:0007669"/>
    <property type="project" value="UniProtKB-KW"/>
</dbReference>
<evidence type="ECO:0000256" key="4">
    <source>
        <dbReference type="ARBA" id="ARBA00023163"/>
    </source>
</evidence>
<keyword evidence="8" id="KW-1133">Transmembrane helix</keyword>
<feature type="compositionally biased region" description="Low complexity" evidence="7">
    <location>
        <begin position="652"/>
        <end position="682"/>
    </location>
</feature>
<dbReference type="OrthoDB" id="6778529at2759"/>
<feature type="domain" description="CCHC-type" evidence="9">
    <location>
        <begin position="219"/>
        <end position="233"/>
    </location>
</feature>
<feature type="transmembrane region" description="Helical" evidence="8">
    <location>
        <begin position="390"/>
        <end position="412"/>
    </location>
</feature>
<dbReference type="InterPro" id="IPR001878">
    <property type="entry name" value="Znf_CCHC"/>
</dbReference>
<keyword evidence="11" id="KW-1185">Reference proteome</keyword>
<evidence type="ECO:0000256" key="2">
    <source>
        <dbReference type="ARBA" id="ARBA00016807"/>
    </source>
</evidence>
<organism evidence="10 11">
    <name type="scientific">Diabrotica balteata</name>
    <name type="common">Banded cucumber beetle</name>
    <dbReference type="NCBI Taxonomy" id="107213"/>
    <lineage>
        <taxon>Eukaryota</taxon>
        <taxon>Metazoa</taxon>
        <taxon>Ecdysozoa</taxon>
        <taxon>Arthropoda</taxon>
        <taxon>Hexapoda</taxon>
        <taxon>Insecta</taxon>
        <taxon>Pterygota</taxon>
        <taxon>Neoptera</taxon>
        <taxon>Endopterygota</taxon>
        <taxon>Coleoptera</taxon>
        <taxon>Polyphaga</taxon>
        <taxon>Cucujiformia</taxon>
        <taxon>Chrysomeloidea</taxon>
        <taxon>Chrysomelidae</taxon>
        <taxon>Galerucinae</taxon>
        <taxon>Diabroticina</taxon>
        <taxon>Diabroticites</taxon>
        <taxon>Diabrotica</taxon>
    </lineage>
</organism>
<evidence type="ECO:0000256" key="5">
    <source>
        <dbReference type="ARBA" id="ARBA00025466"/>
    </source>
</evidence>
<gene>
    <name evidence="10" type="ORF">DIABBA_LOCUS13306</name>
</gene>
<keyword evidence="4" id="KW-0804">Transcription</keyword>
<sequence>MEIDDDRNIPPDRGRKESQYQNINLNNKYQNGSNKVSEISIENIEKNYYLLGDQGPYYVFVENKSGNIGKLHRIGAARLILNAENEIKHNIVNISIIGRNKLKVECNTFLAANKLAESKTLSDKNYDAYIPTFYTQKRGVVRHVDTDISEIELKGLIKGKFGQVVTVTQVKRMFRKSEDKLIPTGTVIVSFKGQTIPSQVVIEKIVYDVETYIPKIIQCLKCLRYGHIAKQCRGKERCKFCGNEHISDTCEKQNNPSCIFCTGNHSATDKFKCPEFSEQKSIKRLMATENISYVEALNRHKSSYASATKSPTEGSKYTVNIKRKRIATSPLPPDPITQEHRDIITLPTVPSRPVYESFRNIPQYHKVPFSQPSSSSFTHFDAAYVEDPSLLVGSAIGPVLWLLCGSSMALGFRTALGSSMALGFGTALGSSMALGFGSALGSSMALGFGTALGSSMALSFGTALDSSMALGFGTALGSSMALGFCIALGSSMALGFVSNRRTIEMFQNMNIKLNINKNENSKPTVSSTDQQVTKRKHPTLSPIISTNNIDSFEDFCSDDSIKDPDYEYSNGDANNRRSRKNKFKRKKSLIPSEEITTDYLINAPIPDSERQSPKQLDSEDNNQDFNNEELHLKQNVSSQPNSLEAIPRQSKSRSSSSSTSSSSSSSGSNSCSSSSSSSSSSDSEADQACSKAVAPSKIENILRCFSSSSTNEDETPRDCVAEPVAGMFTNNNFSNPSDPVASRSTIFADIAAPCIEGKENVNSRKERKQKARPNNWLRAKAKILRNSGSVFTSRTMEIDENNSGKKRPYIEVDPDTGIEVPSAKRLRVTPDNIKKVKCLKFLLNSYEKIIEKTFSEDIRNEAYASISLAHKVTNVIFASFTVLRQEASGTNRTMVAKTRDKKTFPLNYLGGERSILLEEANYILKEEAANQGFEFRKFGPNEDAWYGTVMPYLDFFVGNQLRLRELRLGHSVAPKGKAADGTLKQFSVIKYGLNGSHHILLEGCTYPPEKKSAMAQSVGPMTALLQHITVDRQYRGKWTAAYMRVNADHWAILLDFAEKNPSIITKRFPGCNDKEKVTELWKQLSNKLNALGYGEKTTAEWKKTLTHWKSKVKGKAAGIKTYESKTGGGQSCSQQLYSYELRLLCIMGKSSYEGNPKNEKVGLKKRKLHDIPLEETAAILQPNNDA</sequence>
<keyword evidence="8" id="KW-0812">Transmembrane</keyword>
<evidence type="ECO:0000259" key="9">
    <source>
        <dbReference type="PROSITE" id="PS50158"/>
    </source>
</evidence>
<evidence type="ECO:0000256" key="6">
    <source>
        <dbReference type="PROSITE-ProRule" id="PRU00047"/>
    </source>
</evidence>
<keyword evidence="3" id="KW-0805">Transcription regulation</keyword>
<keyword evidence="6" id="KW-0863">Zinc-finger</keyword>
<name>A0A9N9TFW6_DIABA</name>
<dbReference type="EMBL" id="OU898284">
    <property type="protein sequence ID" value="CAG9840682.1"/>
    <property type="molecule type" value="Genomic_DNA"/>
</dbReference>
<keyword evidence="6" id="KW-0479">Metal-binding</keyword>
<feature type="transmembrane region" description="Helical" evidence="8">
    <location>
        <begin position="424"/>
        <end position="448"/>
    </location>
</feature>
<evidence type="ECO:0000313" key="10">
    <source>
        <dbReference type="EMBL" id="CAG9840682.1"/>
    </source>
</evidence>
<proteinExistence type="predicted"/>
<evidence type="ECO:0000313" key="11">
    <source>
        <dbReference type="Proteomes" id="UP001153709"/>
    </source>
</evidence>
<protein>
    <recommendedName>
        <fullName evidence="2">Regulatory protein zeste</fullName>
    </recommendedName>
</protein>
<dbReference type="AlphaFoldDB" id="A0A9N9TFW6"/>
<feature type="region of interest" description="Disordered" evidence="7">
    <location>
        <begin position="565"/>
        <end position="684"/>
    </location>
</feature>
<keyword evidence="6" id="KW-0862">Zinc</keyword>
<feature type="transmembrane region" description="Helical" evidence="8">
    <location>
        <begin position="468"/>
        <end position="497"/>
    </location>
</feature>
<keyword evidence="8" id="KW-0472">Membrane</keyword>
<accession>A0A9N9TFW6</accession>
<comment type="subunit">
    <text evidence="1">Self-associates forming complexes of several hundred monomers.</text>
</comment>
<comment type="function">
    <text evidence="5">Involved in transvection phenomena (= synapsis-dependent gene expression), where the synaptic pairing of chromosomes carrying genes with which zeste interacts influences the expression of these genes. Zeste binds to DNA and stimulates transcription from a nearby promoter.</text>
</comment>
<feature type="compositionally biased region" description="Basic residues" evidence="7">
    <location>
        <begin position="576"/>
        <end position="588"/>
    </location>
</feature>
<reference evidence="10" key="1">
    <citation type="submission" date="2022-01" db="EMBL/GenBank/DDBJ databases">
        <authorList>
            <person name="King R."/>
        </authorList>
    </citation>
    <scope>NUCLEOTIDE SEQUENCE</scope>
</reference>
<evidence type="ECO:0000256" key="1">
    <source>
        <dbReference type="ARBA" id="ARBA00011764"/>
    </source>
</evidence>
<evidence type="ECO:0000256" key="3">
    <source>
        <dbReference type="ARBA" id="ARBA00023015"/>
    </source>
</evidence>
<dbReference type="InterPro" id="IPR028002">
    <property type="entry name" value="Myb_DNA-bind_5"/>
</dbReference>